<feature type="domain" description="DUF1653" evidence="1">
    <location>
        <begin position="6"/>
        <end position="66"/>
    </location>
</feature>
<dbReference type="InterPro" id="IPR023387">
    <property type="entry name" value="DUF1653-like_dom"/>
</dbReference>
<evidence type="ECO:0000259" key="1">
    <source>
        <dbReference type="Pfam" id="PF07866"/>
    </source>
</evidence>
<sequence length="74" mass="8451">MTIATGLYQHFKGGQYQVLAVAEHSESGEQLVVYLALYDLSKTWLRPLQQFNETVEYNGERLPRFRYLGPADAA</sequence>
<evidence type="ECO:0000313" key="2">
    <source>
        <dbReference type="EMBL" id="ATX76407.1"/>
    </source>
</evidence>
<dbReference type="KEGG" id="rfo:REIFOR_01261"/>
<dbReference type="Gene3D" id="2.30.30.320">
    <property type="entry name" value="DUF1653-like domain"/>
    <property type="match status" value="1"/>
</dbReference>
<organism evidence="2 3">
    <name type="scientific">Reinekea forsetii</name>
    <dbReference type="NCBI Taxonomy" id="1336806"/>
    <lineage>
        <taxon>Bacteria</taxon>
        <taxon>Pseudomonadati</taxon>
        <taxon>Pseudomonadota</taxon>
        <taxon>Gammaproteobacteria</taxon>
        <taxon>Oceanospirillales</taxon>
        <taxon>Saccharospirillaceae</taxon>
        <taxon>Reinekea</taxon>
    </lineage>
</organism>
<accession>A0A2K8KNN1</accession>
<dbReference type="AlphaFoldDB" id="A0A2K8KNN1"/>
<dbReference type="EMBL" id="CP011797">
    <property type="protein sequence ID" value="ATX76407.1"/>
    <property type="molecule type" value="Genomic_DNA"/>
</dbReference>
<reference evidence="2 3" key="1">
    <citation type="journal article" date="2017" name="Environ. Microbiol.">
        <title>Genomic and physiological analyses of 'Reinekea forsetii' reveal a versatile opportunistic lifestyle during spring algae blooms.</title>
        <authorList>
            <person name="Avci B."/>
            <person name="Hahnke R.L."/>
            <person name="Chafee M."/>
            <person name="Fischer T."/>
            <person name="Gruber-Vodicka H."/>
            <person name="Tegetmeyer H.E."/>
            <person name="Harder J."/>
            <person name="Fuchs B.M."/>
            <person name="Amann R.I."/>
            <person name="Teeling H."/>
        </authorList>
    </citation>
    <scope>NUCLEOTIDE SEQUENCE [LARGE SCALE GENOMIC DNA]</scope>
    <source>
        <strain evidence="2 3">Hel1_31_D35</strain>
    </source>
</reference>
<dbReference type="InterPro" id="IPR037135">
    <property type="entry name" value="DUF1653-like_dom_sf"/>
</dbReference>
<evidence type="ECO:0000313" key="3">
    <source>
        <dbReference type="Proteomes" id="UP000229757"/>
    </source>
</evidence>
<protein>
    <recommendedName>
        <fullName evidence="1">DUF1653 domain-containing protein</fullName>
    </recommendedName>
</protein>
<proteinExistence type="predicted"/>
<name>A0A2K8KNN1_9GAMM</name>
<gene>
    <name evidence="2" type="ORF">REIFOR_01261</name>
</gene>
<dbReference type="RefSeq" id="WP_100256748.1">
    <property type="nucleotide sequence ID" value="NZ_CP011797.1"/>
</dbReference>
<dbReference type="Pfam" id="PF07866">
    <property type="entry name" value="DUF1653"/>
    <property type="match status" value="1"/>
</dbReference>
<keyword evidence="3" id="KW-1185">Reference proteome</keyword>
<dbReference type="OrthoDB" id="371169at2"/>
<dbReference type="Proteomes" id="UP000229757">
    <property type="component" value="Chromosome"/>
</dbReference>